<dbReference type="Proteomes" id="UP000193710">
    <property type="component" value="Unassembled WGS sequence"/>
</dbReference>
<keyword evidence="3" id="KW-1185">Reference proteome</keyword>
<proteinExistence type="predicted"/>
<evidence type="ECO:0000313" key="2">
    <source>
        <dbReference type="EMBL" id="ORX03306.1"/>
    </source>
</evidence>
<reference evidence="1" key="2">
    <citation type="submission" date="2014-04" db="EMBL/GenBank/DDBJ databases">
        <authorList>
            <person name="Xu Y.W."/>
            <person name="Yang Q."/>
        </authorList>
    </citation>
    <scope>NUCLEOTIDE SEQUENCE</scope>
    <source>
        <strain evidence="1">DSM 44626</strain>
    </source>
</reference>
<dbReference type="EMBL" id="HG964447">
    <property type="protein sequence ID" value="CDO91202.1"/>
    <property type="molecule type" value="Genomic_DNA"/>
</dbReference>
<protein>
    <submittedName>
        <fullName evidence="1">Uncharacterized protein</fullName>
    </submittedName>
</protein>
<dbReference type="Proteomes" id="UP000028880">
    <property type="component" value="Unassembled WGS sequence"/>
</dbReference>
<accession>A0A024K6M9</accession>
<dbReference type="EMBL" id="LQPY01000023">
    <property type="protein sequence ID" value="ORX03306.1"/>
    <property type="molecule type" value="Genomic_DNA"/>
</dbReference>
<sequence>MFVGLASVANGESEYTFATDAATVDVDDAGELVLHTDLVLIGEWSALSRFSYQIVLTTRKVVAEISGTISWPTQWFRPPTPDPAGVSGIFTVVANRREITEKNSGPGQFGEFTEVLTPITPGEIVSVSIDEETTRAVYRIVEPPKGLELKVTVAQDGSLGDGVLFDAPHGDLVTLTVAQPTRSDIDFTASLKKKLG</sequence>
<dbReference type="AlphaFoldDB" id="A0A024K6M9"/>
<reference evidence="2 3" key="3">
    <citation type="submission" date="2016-01" db="EMBL/GenBank/DDBJ databases">
        <title>The new phylogeny of the genus Mycobacterium.</title>
        <authorList>
            <person name="Tarcisio F."/>
            <person name="Conor M."/>
            <person name="Antonella G."/>
            <person name="Elisabetta G."/>
            <person name="Giulia F.S."/>
            <person name="Sara T."/>
            <person name="Anna F."/>
            <person name="Clotilde B."/>
            <person name="Roberto B."/>
            <person name="Veronica D.S."/>
            <person name="Fabio R."/>
            <person name="Monica P."/>
            <person name="Olivier J."/>
            <person name="Enrico T."/>
            <person name="Nicola S."/>
        </authorList>
    </citation>
    <scope>NUCLEOTIDE SEQUENCE [LARGE SCALE GENOMIC DNA]</scope>
    <source>
        <strain evidence="2 3">DSM 44626</strain>
    </source>
</reference>
<reference evidence="1" key="1">
    <citation type="journal article" date="2014" name="Genome Announc.">
        <title>Draft Genome Sequence of Mycobacterium triplex DSM 44626.</title>
        <authorList>
            <person name="Sassi M."/>
            <person name="Croce O."/>
            <person name="Robert C."/>
            <person name="Raoult D."/>
            <person name="Drancourt M."/>
        </authorList>
    </citation>
    <scope>NUCLEOTIDE SEQUENCE [LARGE SCALE GENOMIC DNA]</scope>
    <source>
        <strain evidence="1">DSM 44626</strain>
    </source>
</reference>
<evidence type="ECO:0000313" key="3">
    <source>
        <dbReference type="Proteomes" id="UP000193710"/>
    </source>
</evidence>
<evidence type="ECO:0000313" key="1">
    <source>
        <dbReference type="EMBL" id="CDO91202.1"/>
    </source>
</evidence>
<gene>
    <name evidence="2" type="ORF">AWC29_01195</name>
    <name evidence="1" type="ORF">BN973_05609</name>
</gene>
<dbReference type="HOGENOM" id="CLU_1388907_0_0_11"/>
<organism evidence="1">
    <name type="scientific">Mycobacterium triplex</name>
    <dbReference type="NCBI Taxonomy" id="47839"/>
    <lineage>
        <taxon>Bacteria</taxon>
        <taxon>Bacillati</taxon>
        <taxon>Actinomycetota</taxon>
        <taxon>Actinomycetes</taxon>
        <taxon>Mycobacteriales</taxon>
        <taxon>Mycobacteriaceae</taxon>
        <taxon>Mycobacterium</taxon>
        <taxon>Mycobacterium simiae complex</taxon>
    </lineage>
</organism>
<name>A0A024K6M9_9MYCO</name>